<protein>
    <submittedName>
        <fullName evidence="1">Uncharacterized protein</fullName>
    </submittedName>
</protein>
<sequence>MPVSFRERGIANASMLVRDYDLIGISYNKINTPAGGIGMNKVRTLIFSGCAAAVLLSTSGIVQAQQMDHAASADRNSAYENSRYMRDFPASLLKVQPPWNKPIYNGTELTVPGLQNVPDIHGDVNDPQLVVFFAGNQYMLVNHLMKDFMKAYPRYKRVVAFTMPPGRLITAIKRGDGILIGNMHVNLKPDILTAGHGSILHLQDKMHWFSKTEVYAKNKLAIMVYKGNPQHVTHKSVD</sequence>
<evidence type="ECO:0000313" key="2">
    <source>
        <dbReference type="Proteomes" id="UP000095401"/>
    </source>
</evidence>
<dbReference type="KEGG" id="aprs:BI364_15845"/>
<name>A0A1D8IRS5_9GAMM</name>
<gene>
    <name evidence="1" type="ORF">BI364_15845</name>
</gene>
<dbReference type="AlphaFoldDB" id="A0A1D8IRS5"/>
<organism evidence="1 2">
    <name type="scientific">Acidihalobacter yilgarnensis</name>
    <dbReference type="NCBI Taxonomy" id="2819280"/>
    <lineage>
        <taxon>Bacteria</taxon>
        <taxon>Pseudomonadati</taxon>
        <taxon>Pseudomonadota</taxon>
        <taxon>Gammaproteobacteria</taxon>
        <taxon>Chromatiales</taxon>
        <taxon>Ectothiorhodospiraceae</taxon>
        <taxon>Acidihalobacter</taxon>
    </lineage>
</organism>
<accession>A0A1D8IRS5</accession>
<dbReference type="EMBL" id="CP017415">
    <property type="protein sequence ID" value="AOU99210.1"/>
    <property type="molecule type" value="Genomic_DNA"/>
</dbReference>
<reference evidence="2" key="1">
    <citation type="submission" date="2016-09" db="EMBL/GenBank/DDBJ databases">
        <title>Acidihalobacter prosperus F5.</title>
        <authorList>
            <person name="Khaleque H.N."/>
            <person name="Ramsay J.P."/>
            <person name="Kaksonen A.H."/>
            <person name="Boxall N.J."/>
            <person name="Watkin E.L.J."/>
        </authorList>
    </citation>
    <scope>NUCLEOTIDE SEQUENCE [LARGE SCALE GENOMIC DNA]</scope>
    <source>
        <strain evidence="2">F5</strain>
    </source>
</reference>
<dbReference type="Proteomes" id="UP000095401">
    <property type="component" value="Chromosome"/>
</dbReference>
<keyword evidence="2" id="KW-1185">Reference proteome</keyword>
<evidence type="ECO:0000313" key="1">
    <source>
        <dbReference type="EMBL" id="AOU99210.1"/>
    </source>
</evidence>
<proteinExistence type="predicted"/>
<dbReference type="RefSeq" id="WP_070079561.1">
    <property type="nucleotide sequence ID" value="NZ_CP017415.1"/>
</dbReference>